<keyword evidence="2" id="KW-0238">DNA-binding</keyword>
<dbReference type="EMBL" id="CP035807">
    <property type="protein sequence ID" value="QEN04414.1"/>
    <property type="molecule type" value="Genomic_DNA"/>
</dbReference>
<dbReference type="SMART" id="SM00354">
    <property type="entry name" value="HTH_LACI"/>
    <property type="match status" value="1"/>
</dbReference>
<dbReference type="InterPro" id="IPR000843">
    <property type="entry name" value="HTH_LacI"/>
</dbReference>
<evidence type="ECO:0000313" key="6">
    <source>
        <dbReference type="Proteomes" id="UP000323824"/>
    </source>
</evidence>
<dbReference type="Gene3D" id="1.10.260.40">
    <property type="entry name" value="lambda repressor-like DNA-binding domains"/>
    <property type="match status" value="1"/>
</dbReference>
<dbReference type="KEGG" id="sper:EW093_06785"/>
<organism evidence="5 6">
    <name type="scientific">Thiospirochaeta perfilievii</name>
    <dbReference type="NCBI Taxonomy" id="252967"/>
    <lineage>
        <taxon>Bacteria</taxon>
        <taxon>Pseudomonadati</taxon>
        <taxon>Spirochaetota</taxon>
        <taxon>Spirochaetia</taxon>
        <taxon>Spirochaetales</taxon>
        <taxon>Spirochaetaceae</taxon>
        <taxon>Thiospirochaeta</taxon>
    </lineage>
</organism>
<keyword evidence="3" id="KW-0804">Transcription</keyword>
<evidence type="ECO:0000256" key="1">
    <source>
        <dbReference type="ARBA" id="ARBA00023015"/>
    </source>
</evidence>
<dbReference type="Pfam" id="PF00356">
    <property type="entry name" value="LacI"/>
    <property type="match status" value="1"/>
</dbReference>
<dbReference type="SUPFAM" id="SSF47413">
    <property type="entry name" value="lambda repressor-like DNA-binding domains"/>
    <property type="match status" value="1"/>
</dbReference>
<name>A0A5C1QCL2_9SPIO</name>
<dbReference type="CDD" id="cd01392">
    <property type="entry name" value="HTH_LacI"/>
    <property type="match status" value="1"/>
</dbReference>
<sequence length="338" mass="37907">MATQKDVAKLANVSFITVSRVINNMGNVKPETKKKVEAAIKELNYYPNSIAQGLNRNRVMTIAIEAPLPSSETVEANSYYTRLLSGIEKHCIKLGYDILLSSQRGKISDFDTLSPYYSRKADGIIILGSKPTEEQLKKITKDSIPCVIIGDRDPSYKINYVDTDNFTGMYSATKHLIENGHKKIAFIKGNILTQNVTERLKGYKAAMRKFNYPIKDEWIFEGDYTIASGRRCYKYLSTLEDKPTALVSSTDIMAFGVYEELHATGESVPDKMSIIGFDGHELCKYTKPPLTTIRQPLEDMGEEAAKMLINQIEDSNTTNKHLIFPVDLQYGGSVKNIS</sequence>
<dbReference type="Gene3D" id="3.40.50.2300">
    <property type="match status" value="2"/>
</dbReference>
<dbReference type="GO" id="GO:0000976">
    <property type="term" value="F:transcription cis-regulatory region binding"/>
    <property type="evidence" value="ECO:0007669"/>
    <property type="project" value="TreeGrafter"/>
</dbReference>
<dbReference type="InterPro" id="IPR028082">
    <property type="entry name" value="Peripla_BP_I"/>
</dbReference>
<dbReference type="Proteomes" id="UP000323824">
    <property type="component" value="Chromosome"/>
</dbReference>
<dbReference type="SUPFAM" id="SSF53822">
    <property type="entry name" value="Periplasmic binding protein-like I"/>
    <property type="match status" value="1"/>
</dbReference>
<feature type="domain" description="HTH lacI-type" evidence="4">
    <location>
        <begin position="2"/>
        <end position="56"/>
    </location>
</feature>
<evidence type="ECO:0000256" key="2">
    <source>
        <dbReference type="ARBA" id="ARBA00023125"/>
    </source>
</evidence>
<reference evidence="5 6" key="2">
    <citation type="submission" date="2019-09" db="EMBL/GenBank/DDBJ databases">
        <title>Complete Genome Sequence and Methylome Analysis of free living Spirochaetas.</title>
        <authorList>
            <person name="Leshcheva N."/>
            <person name="Mikheeva N."/>
        </authorList>
    </citation>
    <scope>NUCLEOTIDE SEQUENCE [LARGE SCALE GENOMIC DNA]</scope>
    <source>
        <strain evidence="5 6">P</strain>
    </source>
</reference>
<dbReference type="PROSITE" id="PS50932">
    <property type="entry name" value="HTH_LACI_2"/>
    <property type="match status" value="1"/>
</dbReference>
<accession>A0A5C1QCL2</accession>
<dbReference type="Pfam" id="PF13377">
    <property type="entry name" value="Peripla_BP_3"/>
    <property type="match status" value="1"/>
</dbReference>
<dbReference type="PANTHER" id="PTHR30146:SF24">
    <property type="entry name" value="XYLOSE OPERON REGULATORY PROTEIN"/>
    <property type="match status" value="1"/>
</dbReference>
<dbReference type="CDD" id="cd06267">
    <property type="entry name" value="PBP1_LacI_sugar_binding-like"/>
    <property type="match status" value="1"/>
</dbReference>
<evidence type="ECO:0000313" key="5">
    <source>
        <dbReference type="EMBL" id="QEN04414.1"/>
    </source>
</evidence>
<protein>
    <submittedName>
        <fullName evidence="5">LacI family transcriptional regulator</fullName>
    </submittedName>
</protein>
<dbReference type="PANTHER" id="PTHR30146">
    <property type="entry name" value="LACI-RELATED TRANSCRIPTIONAL REPRESSOR"/>
    <property type="match status" value="1"/>
</dbReference>
<dbReference type="RefSeq" id="WP_149567661.1">
    <property type="nucleotide sequence ID" value="NZ_CP035807.1"/>
</dbReference>
<proteinExistence type="predicted"/>
<gene>
    <name evidence="5" type="ORF">EW093_06785</name>
</gene>
<evidence type="ECO:0000259" key="4">
    <source>
        <dbReference type="PROSITE" id="PS50932"/>
    </source>
</evidence>
<reference evidence="5 6" key="1">
    <citation type="submission" date="2019-02" db="EMBL/GenBank/DDBJ databases">
        <authorList>
            <person name="Fomenkov A."/>
            <person name="Dubinina G."/>
            <person name="Grabovich M."/>
            <person name="Vincze T."/>
            <person name="Roberts R.J."/>
        </authorList>
    </citation>
    <scope>NUCLEOTIDE SEQUENCE [LARGE SCALE GENOMIC DNA]</scope>
    <source>
        <strain evidence="5 6">P</strain>
    </source>
</reference>
<dbReference type="GO" id="GO:0003700">
    <property type="term" value="F:DNA-binding transcription factor activity"/>
    <property type="evidence" value="ECO:0007669"/>
    <property type="project" value="TreeGrafter"/>
</dbReference>
<keyword evidence="6" id="KW-1185">Reference proteome</keyword>
<evidence type="ECO:0000256" key="3">
    <source>
        <dbReference type="ARBA" id="ARBA00023163"/>
    </source>
</evidence>
<dbReference type="InterPro" id="IPR010982">
    <property type="entry name" value="Lambda_DNA-bd_dom_sf"/>
</dbReference>
<dbReference type="OrthoDB" id="305766at2"/>
<dbReference type="InterPro" id="IPR046335">
    <property type="entry name" value="LacI/GalR-like_sensor"/>
</dbReference>
<dbReference type="AlphaFoldDB" id="A0A5C1QCL2"/>
<keyword evidence="1" id="KW-0805">Transcription regulation</keyword>